<dbReference type="InterPro" id="IPR029058">
    <property type="entry name" value="AB_hydrolase_fold"/>
</dbReference>
<dbReference type="Pfam" id="PF00135">
    <property type="entry name" value="COesterase"/>
    <property type="match status" value="1"/>
</dbReference>
<evidence type="ECO:0000256" key="6">
    <source>
        <dbReference type="ARBA" id="ARBA00023157"/>
    </source>
</evidence>
<dbReference type="InterPro" id="IPR002018">
    <property type="entry name" value="CarbesteraseB"/>
</dbReference>
<comment type="similarity">
    <text evidence="2">Belongs to the type-B carboxylesterase/lipase family.</text>
</comment>
<evidence type="ECO:0000256" key="7">
    <source>
        <dbReference type="ARBA" id="ARBA00023180"/>
    </source>
</evidence>
<dbReference type="AlphaFoldDB" id="A0AAV6V629"/>
<feature type="transmembrane region" description="Helical" evidence="9">
    <location>
        <begin position="557"/>
        <end position="581"/>
    </location>
</feature>
<evidence type="ECO:0000256" key="4">
    <source>
        <dbReference type="ARBA" id="ARBA00022889"/>
    </source>
</evidence>
<feature type="region of interest" description="Disordered" evidence="8">
    <location>
        <begin position="518"/>
        <end position="539"/>
    </location>
</feature>
<comment type="caution">
    <text evidence="11">The sequence shown here is derived from an EMBL/GenBank/DDBJ whole genome shotgun (WGS) entry which is preliminary data.</text>
</comment>
<evidence type="ECO:0000313" key="12">
    <source>
        <dbReference type="Proteomes" id="UP000827092"/>
    </source>
</evidence>
<dbReference type="Gene3D" id="3.40.50.1820">
    <property type="entry name" value="alpha/beta hydrolase"/>
    <property type="match status" value="1"/>
</dbReference>
<comment type="subcellular location">
    <subcellularLocation>
        <location evidence="1">Cell membrane</location>
        <topology evidence="1">Single-pass type I membrane protein</topology>
    </subcellularLocation>
</comment>
<dbReference type="PANTHER" id="PTHR43903">
    <property type="entry name" value="NEUROLIGIN"/>
    <property type="match status" value="1"/>
</dbReference>
<dbReference type="GO" id="GO:0042043">
    <property type="term" value="F:neurexin family protein binding"/>
    <property type="evidence" value="ECO:0007669"/>
    <property type="project" value="InterPro"/>
</dbReference>
<evidence type="ECO:0000313" key="11">
    <source>
        <dbReference type="EMBL" id="KAG8191528.1"/>
    </source>
</evidence>
<keyword evidence="9" id="KW-1133">Transmembrane helix</keyword>
<reference evidence="11 12" key="1">
    <citation type="journal article" date="2022" name="Nat. Ecol. Evol.">
        <title>A masculinizing supergene underlies an exaggerated male reproductive morph in a spider.</title>
        <authorList>
            <person name="Hendrickx F."/>
            <person name="De Corte Z."/>
            <person name="Sonet G."/>
            <person name="Van Belleghem S.M."/>
            <person name="Kostlbacher S."/>
            <person name="Vangestel C."/>
        </authorList>
    </citation>
    <scope>NUCLEOTIDE SEQUENCE [LARGE SCALE GENOMIC DNA]</scope>
    <source>
        <strain evidence="11">W744_W776</strain>
    </source>
</reference>
<keyword evidence="4" id="KW-0130">Cell adhesion</keyword>
<keyword evidence="5 9" id="KW-0472">Membrane</keyword>
<sequence length="719" mass="80286">MPVAQLPRRRNSLDQQHTQATELQQMGRQPLRLPVMAFIHGESYEWNGGNPYDARVLSSYGNVIVVTINYRLGVLGFLPSVDRSSRGNYGLMDQVAALHWIQDNIAEFGGDPNNVTVFGHGHGAACVNLLMLSPMAKGLFQRVILQSGSALCPWALAKDAASHARKLAQSMNCSTRDSTKLIDCLRKKRLEDIMSVDIQAPDHLSAFGPTVDGIVLPKSPMYLMQTKPDLFLRYDMMFGVTKVESYFGYSSVEEVGGIDGRKRDMVLRTLVRNLYNRHLQQIFLTVVNEYMDWSLPYLHPTDIFRGTVEAVGDVTVLSPMLRTGTFHSNPVFPADKPPHHNPRFFLPTKTYFYVFTHQTEGGDYLTRLGGITGEDLAYVFGAPLVTSLAHFGDNYTSEEEALSEMVMSHWTSFAKFGDPNIGSQLGEMQIDATRGRFERVVWPEFTANHQKYLSISPKPKVKDHYNAHKLSYWLNLIPKLNAVDNTTTEQHHMLDDHHNKSSYDGCVRDLYKNVQQVSNVQESSGNGSRDGNSSLSSTSNSTGVQVYGLDQGTHLSALGLTIAVGCSLLMLNAVVFAAIFYQKDKINVAKNVQKAYYEIEKSNQDDEEDDSFKKPYLLKDAPSSLILHEFDTLRGYKDSGGGGSVFDLVVESSDIKRPLGEAVETELITRHHSTKTKTVTFVEPPTVFCEIPDPPDCKCAEQIAFIKQHGKEPEMDTNS</sequence>
<keyword evidence="7" id="KW-0325">Glycoprotein</keyword>
<keyword evidence="6" id="KW-1015">Disulfide bond</keyword>
<dbReference type="Proteomes" id="UP000827092">
    <property type="component" value="Unassembled WGS sequence"/>
</dbReference>
<gene>
    <name evidence="11" type="ORF">JTE90_019592</name>
</gene>
<dbReference type="InterPro" id="IPR051093">
    <property type="entry name" value="Neuroligin/BSAL"/>
</dbReference>
<protein>
    <recommendedName>
        <fullName evidence="10">Carboxylesterase type B domain-containing protein</fullName>
    </recommendedName>
</protein>
<feature type="domain" description="Carboxylesterase type B" evidence="10">
    <location>
        <begin position="32"/>
        <end position="473"/>
    </location>
</feature>
<feature type="compositionally biased region" description="Low complexity" evidence="8">
    <location>
        <begin position="523"/>
        <end position="539"/>
    </location>
</feature>
<keyword evidence="12" id="KW-1185">Reference proteome</keyword>
<evidence type="ECO:0000256" key="1">
    <source>
        <dbReference type="ARBA" id="ARBA00004251"/>
    </source>
</evidence>
<evidence type="ECO:0000256" key="5">
    <source>
        <dbReference type="ARBA" id="ARBA00023136"/>
    </source>
</evidence>
<keyword evidence="3" id="KW-1003">Cell membrane</keyword>
<evidence type="ECO:0000256" key="3">
    <source>
        <dbReference type="ARBA" id="ARBA00022475"/>
    </source>
</evidence>
<dbReference type="SUPFAM" id="SSF53474">
    <property type="entry name" value="alpha/beta-Hydrolases"/>
    <property type="match status" value="1"/>
</dbReference>
<keyword evidence="9" id="KW-0812">Transmembrane</keyword>
<name>A0AAV6V629_9ARAC</name>
<dbReference type="GO" id="GO:0007155">
    <property type="term" value="P:cell adhesion"/>
    <property type="evidence" value="ECO:0007669"/>
    <property type="project" value="UniProtKB-KW"/>
</dbReference>
<dbReference type="InterPro" id="IPR000460">
    <property type="entry name" value="Nlgn"/>
</dbReference>
<evidence type="ECO:0000256" key="9">
    <source>
        <dbReference type="SAM" id="Phobius"/>
    </source>
</evidence>
<evidence type="ECO:0000259" key="10">
    <source>
        <dbReference type="Pfam" id="PF00135"/>
    </source>
</evidence>
<proteinExistence type="inferred from homology"/>
<evidence type="ECO:0000256" key="2">
    <source>
        <dbReference type="ARBA" id="ARBA00005964"/>
    </source>
</evidence>
<dbReference type="EMBL" id="JAFNEN010000158">
    <property type="protein sequence ID" value="KAG8191528.1"/>
    <property type="molecule type" value="Genomic_DNA"/>
</dbReference>
<accession>A0AAV6V629</accession>
<dbReference type="GO" id="GO:0005886">
    <property type="term" value="C:plasma membrane"/>
    <property type="evidence" value="ECO:0007669"/>
    <property type="project" value="UniProtKB-SubCell"/>
</dbReference>
<organism evidence="11 12">
    <name type="scientific">Oedothorax gibbosus</name>
    <dbReference type="NCBI Taxonomy" id="931172"/>
    <lineage>
        <taxon>Eukaryota</taxon>
        <taxon>Metazoa</taxon>
        <taxon>Ecdysozoa</taxon>
        <taxon>Arthropoda</taxon>
        <taxon>Chelicerata</taxon>
        <taxon>Arachnida</taxon>
        <taxon>Araneae</taxon>
        <taxon>Araneomorphae</taxon>
        <taxon>Entelegynae</taxon>
        <taxon>Araneoidea</taxon>
        <taxon>Linyphiidae</taxon>
        <taxon>Erigoninae</taxon>
        <taxon>Oedothorax</taxon>
    </lineage>
</organism>
<dbReference type="PRINTS" id="PR01090">
    <property type="entry name" value="NEUROLIGIN"/>
</dbReference>
<evidence type="ECO:0000256" key="8">
    <source>
        <dbReference type="SAM" id="MobiDB-lite"/>
    </source>
</evidence>